<comment type="caution">
    <text evidence="3">The sequence shown here is derived from an EMBL/GenBank/DDBJ whole genome shotgun (WGS) entry which is preliminary data.</text>
</comment>
<dbReference type="InterPro" id="IPR044730">
    <property type="entry name" value="RNase_H-like_dom_plant"/>
</dbReference>
<gene>
    <name evidence="3" type="ORF">Dsin_012820</name>
</gene>
<dbReference type="CDD" id="cd06222">
    <property type="entry name" value="RNase_H_like"/>
    <property type="match status" value="1"/>
</dbReference>
<dbReference type="InterPro" id="IPR036397">
    <property type="entry name" value="RNaseH_sf"/>
</dbReference>
<dbReference type="GO" id="GO:0004523">
    <property type="term" value="F:RNA-DNA hybrid ribonuclease activity"/>
    <property type="evidence" value="ECO:0007669"/>
    <property type="project" value="InterPro"/>
</dbReference>
<dbReference type="AlphaFoldDB" id="A0AAE0AJM4"/>
<feature type="region of interest" description="Disordered" evidence="1">
    <location>
        <begin position="85"/>
        <end position="109"/>
    </location>
</feature>
<evidence type="ECO:0000259" key="2">
    <source>
        <dbReference type="PROSITE" id="PS50879"/>
    </source>
</evidence>
<dbReference type="InterPro" id="IPR053151">
    <property type="entry name" value="RNase_H-like"/>
</dbReference>
<keyword evidence="4" id="KW-1185">Reference proteome</keyword>
<dbReference type="EMBL" id="JANJYJ010000004">
    <property type="protein sequence ID" value="KAK3218850.1"/>
    <property type="molecule type" value="Genomic_DNA"/>
</dbReference>
<feature type="compositionally biased region" description="Polar residues" evidence="1">
    <location>
        <begin position="88"/>
        <end position="106"/>
    </location>
</feature>
<proteinExistence type="predicted"/>
<sequence length="334" mass="38451">MFWRFHVDNSRWSLQEFGRWQGSFWAWNVKLRREVLGWEHEQWSCFLAALNSIKVRKGIPDRMAWTFSPNGKFSVQSFRKCLEDRSQDNQGSSEWTPRRSTTSSCIATGRGSSGRHAVWESRNSRVFEDKEVSADYATDLVKFRVGWWFKHHYKGSLEPITTILLNLREICVDKGKVKRYLKEMWCPPYVNGLKFNVDGSSRGNPGPAGIRGVLRNSDGKILCLFSYHVGIEYSKTSEIMAILKALEVCTSRLVLVDRDIIIASDSKLAVDCKNKTDDFGSLNHVNLIYDIRGFLNILKKVYVIFNPRHSNSFADNLAKKGSLNFCDRLDWGDL</sequence>
<dbReference type="PANTHER" id="PTHR47723:SF22">
    <property type="entry name" value="RNASE H TYPE-1 DOMAIN-CONTAINING PROTEIN"/>
    <property type="match status" value="1"/>
</dbReference>
<dbReference type="InterPro" id="IPR012337">
    <property type="entry name" value="RNaseH-like_sf"/>
</dbReference>
<dbReference type="Gene3D" id="3.30.420.10">
    <property type="entry name" value="Ribonuclease H-like superfamily/Ribonuclease H"/>
    <property type="match status" value="1"/>
</dbReference>
<dbReference type="Proteomes" id="UP001281410">
    <property type="component" value="Unassembled WGS sequence"/>
</dbReference>
<feature type="domain" description="RNase H type-1" evidence="2">
    <location>
        <begin position="189"/>
        <end position="327"/>
    </location>
</feature>
<protein>
    <recommendedName>
        <fullName evidence="2">RNase H type-1 domain-containing protein</fullName>
    </recommendedName>
</protein>
<dbReference type="SUPFAM" id="SSF53098">
    <property type="entry name" value="Ribonuclease H-like"/>
    <property type="match status" value="1"/>
</dbReference>
<evidence type="ECO:0000313" key="3">
    <source>
        <dbReference type="EMBL" id="KAK3218850.1"/>
    </source>
</evidence>
<name>A0AAE0AJM4_9ROSI</name>
<dbReference type="PANTHER" id="PTHR47723">
    <property type="entry name" value="OS05G0353850 PROTEIN"/>
    <property type="match status" value="1"/>
</dbReference>
<dbReference type="PROSITE" id="PS50879">
    <property type="entry name" value="RNASE_H_1"/>
    <property type="match status" value="1"/>
</dbReference>
<dbReference type="InterPro" id="IPR002156">
    <property type="entry name" value="RNaseH_domain"/>
</dbReference>
<dbReference type="GO" id="GO:0003676">
    <property type="term" value="F:nucleic acid binding"/>
    <property type="evidence" value="ECO:0007669"/>
    <property type="project" value="InterPro"/>
</dbReference>
<evidence type="ECO:0000256" key="1">
    <source>
        <dbReference type="SAM" id="MobiDB-lite"/>
    </source>
</evidence>
<reference evidence="3" key="1">
    <citation type="journal article" date="2023" name="Plant J.">
        <title>Genome sequences and population genomics provide insights into the demographic history, inbreeding, and mutation load of two 'living fossil' tree species of Dipteronia.</title>
        <authorList>
            <person name="Feng Y."/>
            <person name="Comes H.P."/>
            <person name="Chen J."/>
            <person name="Zhu S."/>
            <person name="Lu R."/>
            <person name="Zhang X."/>
            <person name="Li P."/>
            <person name="Qiu J."/>
            <person name="Olsen K.M."/>
            <person name="Qiu Y."/>
        </authorList>
    </citation>
    <scope>NUCLEOTIDE SEQUENCE</scope>
    <source>
        <strain evidence="3">NBL</strain>
    </source>
</reference>
<evidence type="ECO:0000313" key="4">
    <source>
        <dbReference type="Proteomes" id="UP001281410"/>
    </source>
</evidence>
<accession>A0AAE0AJM4</accession>
<dbReference type="Pfam" id="PF13456">
    <property type="entry name" value="RVT_3"/>
    <property type="match status" value="1"/>
</dbReference>
<organism evidence="3 4">
    <name type="scientific">Dipteronia sinensis</name>
    <dbReference type="NCBI Taxonomy" id="43782"/>
    <lineage>
        <taxon>Eukaryota</taxon>
        <taxon>Viridiplantae</taxon>
        <taxon>Streptophyta</taxon>
        <taxon>Embryophyta</taxon>
        <taxon>Tracheophyta</taxon>
        <taxon>Spermatophyta</taxon>
        <taxon>Magnoliopsida</taxon>
        <taxon>eudicotyledons</taxon>
        <taxon>Gunneridae</taxon>
        <taxon>Pentapetalae</taxon>
        <taxon>rosids</taxon>
        <taxon>malvids</taxon>
        <taxon>Sapindales</taxon>
        <taxon>Sapindaceae</taxon>
        <taxon>Hippocastanoideae</taxon>
        <taxon>Acereae</taxon>
        <taxon>Dipteronia</taxon>
    </lineage>
</organism>